<keyword evidence="1" id="KW-0808">Transferase</keyword>
<dbReference type="GO" id="GO:0032259">
    <property type="term" value="P:methylation"/>
    <property type="evidence" value="ECO:0007669"/>
    <property type="project" value="UniProtKB-KW"/>
</dbReference>
<name>A0A1C6U3Y5_9ACTN</name>
<proteinExistence type="predicted"/>
<reference evidence="2" key="1">
    <citation type="submission" date="2016-06" db="EMBL/GenBank/DDBJ databases">
        <authorList>
            <person name="Varghese N."/>
            <person name="Submissions Spin"/>
        </authorList>
    </citation>
    <scope>NUCLEOTIDE SEQUENCE [LARGE SCALE GENOMIC DNA]</scope>
    <source>
        <strain evidence="2">DSM 44814</strain>
    </source>
</reference>
<dbReference type="STRING" id="227316.GA0070604_1767"/>
<evidence type="ECO:0000313" key="2">
    <source>
        <dbReference type="Proteomes" id="UP000199696"/>
    </source>
</evidence>
<keyword evidence="1" id="KW-0489">Methyltransferase</keyword>
<accession>A0A1C6U3Y5</accession>
<dbReference type="InterPro" id="IPR029063">
    <property type="entry name" value="SAM-dependent_MTases_sf"/>
</dbReference>
<evidence type="ECO:0000313" key="1">
    <source>
        <dbReference type="EMBL" id="SCL48747.1"/>
    </source>
</evidence>
<dbReference type="Proteomes" id="UP000199696">
    <property type="component" value="Unassembled WGS sequence"/>
</dbReference>
<dbReference type="GO" id="GO:0008168">
    <property type="term" value="F:methyltransferase activity"/>
    <property type="evidence" value="ECO:0007669"/>
    <property type="project" value="UniProtKB-KW"/>
</dbReference>
<dbReference type="AlphaFoldDB" id="A0A1C6U3Y5"/>
<gene>
    <name evidence="1" type="ORF">GA0070604_1767</name>
</gene>
<dbReference type="Gene3D" id="3.40.50.150">
    <property type="entry name" value="Vaccinia Virus protein VP39"/>
    <property type="match status" value="1"/>
</dbReference>
<keyword evidence="2" id="KW-1185">Reference proteome</keyword>
<dbReference type="SUPFAM" id="SSF53335">
    <property type="entry name" value="S-adenosyl-L-methionine-dependent methyltransferases"/>
    <property type="match status" value="1"/>
</dbReference>
<protein>
    <submittedName>
        <fullName evidence="1">Methyltransferase domain-containing protein</fullName>
    </submittedName>
</protein>
<dbReference type="EMBL" id="FMHY01000002">
    <property type="protein sequence ID" value="SCL48747.1"/>
    <property type="molecule type" value="Genomic_DNA"/>
</dbReference>
<dbReference type="CDD" id="cd02440">
    <property type="entry name" value="AdoMet_MTases"/>
    <property type="match status" value="1"/>
</dbReference>
<organism evidence="1 2">
    <name type="scientific">Micromonospora eburnea</name>
    <dbReference type="NCBI Taxonomy" id="227316"/>
    <lineage>
        <taxon>Bacteria</taxon>
        <taxon>Bacillati</taxon>
        <taxon>Actinomycetota</taxon>
        <taxon>Actinomycetes</taxon>
        <taxon>Micromonosporales</taxon>
        <taxon>Micromonosporaceae</taxon>
        <taxon>Micromonospora</taxon>
    </lineage>
</organism>
<sequence length="261" mass="28735">MGGAVGLLRAVSAKRAALSEGIGRTRRRDGSLAAVRFTMRWLVAGVLRPAHFILHRRFDRRLGIETTGRTEVTSTMRSAAAHADGTRYESLPPHQVRALLRRVPVDSPERFTFIDLGSGKGLPLLLAADHGFGEVIGVELDPGLLELSRSNVRSFEARTPERAGVVSVLHGDAARFVLPPRPTVLFMFNPFGEATLRVVVDNVERSLKEIPRPFFLLYCNPLHREVLDGRPMLRRISAATRWACYAARVPGSAEPGPDDVC</sequence>
<dbReference type="RefSeq" id="WP_167363413.1">
    <property type="nucleotide sequence ID" value="NZ_FMHY01000002.1"/>
</dbReference>